<dbReference type="AlphaFoldDB" id="A0A2C6LD90"/>
<dbReference type="OrthoDB" id="333498at2759"/>
<evidence type="ECO:0000256" key="1">
    <source>
        <dbReference type="SAM" id="Coils"/>
    </source>
</evidence>
<feature type="compositionally biased region" description="Basic and acidic residues" evidence="2">
    <location>
        <begin position="330"/>
        <end position="340"/>
    </location>
</feature>
<dbReference type="GeneID" id="94423611"/>
<proteinExistence type="predicted"/>
<dbReference type="Proteomes" id="UP000221165">
    <property type="component" value="Unassembled WGS sequence"/>
</dbReference>
<feature type="compositionally biased region" description="Polar residues" evidence="2">
    <location>
        <begin position="475"/>
        <end position="487"/>
    </location>
</feature>
<dbReference type="EMBL" id="MIGC01000072">
    <property type="protein sequence ID" value="PHJ25987.1"/>
    <property type="molecule type" value="Genomic_DNA"/>
</dbReference>
<feature type="region of interest" description="Disordered" evidence="2">
    <location>
        <begin position="120"/>
        <end position="167"/>
    </location>
</feature>
<feature type="compositionally biased region" description="Low complexity" evidence="2">
    <location>
        <begin position="224"/>
        <end position="237"/>
    </location>
</feature>
<organism evidence="3 4">
    <name type="scientific">Cystoisospora suis</name>
    <dbReference type="NCBI Taxonomy" id="483139"/>
    <lineage>
        <taxon>Eukaryota</taxon>
        <taxon>Sar</taxon>
        <taxon>Alveolata</taxon>
        <taxon>Apicomplexa</taxon>
        <taxon>Conoidasida</taxon>
        <taxon>Coccidia</taxon>
        <taxon>Eucoccidiorida</taxon>
        <taxon>Eimeriorina</taxon>
        <taxon>Sarcocystidae</taxon>
        <taxon>Cystoisospora</taxon>
    </lineage>
</organism>
<feature type="compositionally biased region" description="Low complexity" evidence="2">
    <location>
        <begin position="122"/>
        <end position="132"/>
    </location>
</feature>
<protein>
    <submittedName>
        <fullName evidence="3">Uncharacterized protein</fullName>
    </submittedName>
</protein>
<feature type="region of interest" description="Disordered" evidence="2">
    <location>
        <begin position="258"/>
        <end position="502"/>
    </location>
</feature>
<keyword evidence="4" id="KW-1185">Reference proteome</keyword>
<comment type="caution">
    <text evidence="3">The sequence shown here is derived from an EMBL/GenBank/DDBJ whole genome shotgun (WGS) entry which is preliminary data.</text>
</comment>
<reference evidence="3 4" key="1">
    <citation type="journal article" date="2017" name="Int. J. Parasitol.">
        <title>The genome of the protozoan parasite Cystoisospora suis and a reverse vaccinology approach to identify vaccine candidates.</title>
        <authorList>
            <person name="Palmieri N."/>
            <person name="Shrestha A."/>
            <person name="Ruttkowski B."/>
            <person name="Beck T."/>
            <person name="Vogl C."/>
            <person name="Tomley F."/>
            <person name="Blake D.P."/>
            <person name="Joachim A."/>
        </authorList>
    </citation>
    <scope>NUCLEOTIDE SEQUENCE [LARGE SCALE GENOMIC DNA]</scope>
    <source>
        <strain evidence="3 4">Wien I</strain>
    </source>
</reference>
<evidence type="ECO:0000313" key="4">
    <source>
        <dbReference type="Proteomes" id="UP000221165"/>
    </source>
</evidence>
<keyword evidence="1" id="KW-0175">Coiled coil</keyword>
<feature type="compositionally biased region" description="Basic and acidic residues" evidence="2">
    <location>
        <begin position="403"/>
        <end position="412"/>
    </location>
</feature>
<gene>
    <name evidence="3" type="ORF">CSUI_000166</name>
</gene>
<feature type="coiled-coil region" evidence="1">
    <location>
        <begin position="15"/>
        <end position="42"/>
    </location>
</feature>
<evidence type="ECO:0000256" key="2">
    <source>
        <dbReference type="SAM" id="MobiDB-lite"/>
    </source>
</evidence>
<dbReference type="VEuPathDB" id="ToxoDB:CSUI_000166"/>
<feature type="region of interest" description="Disordered" evidence="2">
    <location>
        <begin position="209"/>
        <end position="246"/>
    </location>
</feature>
<dbReference type="RefSeq" id="XP_067927633.1">
    <property type="nucleotide sequence ID" value="XM_068060400.1"/>
</dbReference>
<feature type="compositionally biased region" description="Low complexity" evidence="2">
    <location>
        <begin position="355"/>
        <end position="373"/>
    </location>
</feature>
<name>A0A2C6LD90_9APIC</name>
<accession>A0A2C6LD90</accession>
<sequence length="502" mass="53040">MATRKSGEVVDGGAVRHLVRAVEQHEAALAELKEHIRQCESSSSFLSSLFSPCGHRDHSHTSSASSSSPSASPPFCSTSLHPRVFVPLTSQALLPGFLLPSSAPPLLHLGESYLATFHLGVPPESDQSSSSPSKEKKSADASGKLTVQGLTSRPSSDNKGKETASLVTNEGGCGALGLLGRREQLLKAQEGDIQDRLRKLKTQLGMATSPAGEFSQSCPGENFSVSGDSPSSLEGSSHNTKVKGRAHITKDGFIEIIEEYESEEEEGKGPPRRHAKPFASQQASIPTPDVDAQAVLSRRIEDIGTQRENGEANSSVCDAREPNIFPSKTTPHDRIGKERLGGQGKSNSSTGGPPVEETTSSMSVSSSSCVASEQGHDKRIESTDPEQFLGQTSVSAGFSAAPIRERIFERTADSCSPSAPGTTKVPRSNAGHKTSSHGSDNAVVRERETSDGSVLDTGAKQRPSSQPAKRDCSTGEDTAGSSATQGKKVSLFKALRQQQTRD</sequence>
<evidence type="ECO:0000313" key="3">
    <source>
        <dbReference type="EMBL" id="PHJ25987.1"/>
    </source>
</evidence>
<feature type="compositionally biased region" description="Basic and acidic residues" evidence="2">
    <location>
        <begin position="298"/>
        <end position="310"/>
    </location>
</feature>